<evidence type="ECO:0000313" key="2">
    <source>
        <dbReference type="EMBL" id="SDY26567.1"/>
    </source>
</evidence>
<keyword evidence="3" id="KW-1185">Reference proteome</keyword>
<feature type="transmembrane region" description="Helical" evidence="1">
    <location>
        <begin position="44"/>
        <end position="64"/>
    </location>
</feature>
<evidence type="ECO:0008006" key="4">
    <source>
        <dbReference type="Google" id="ProtNLM"/>
    </source>
</evidence>
<protein>
    <recommendedName>
        <fullName evidence="4">PH domain-containing protein</fullName>
    </recommendedName>
</protein>
<organism evidence="2 3">
    <name type="scientific">Eubacterium barkeri</name>
    <name type="common">Clostridium barkeri</name>
    <dbReference type="NCBI Taxonomy" id="1528"/>
    <lineage>
        <taxon>Bacteria</taxon>
        <taxon>Bacillati</taxon>
        <taxon>Bacillota</taxon>
        <taxon>Clostridia</taxon>
        <taxon>Eubacteriales</taxon>
        <taxon>Eubacteriaceae</taxon>
        <taxon>Eubacterium</taxon>
    </lineage>
</organism>
<proteinExistence type="predicted"/>
<keyword evidence="1" id="KW-1133">Transmembrane helix</keyword>
<dbReference type="AlphaFoldDB" id="A0A1H3IG29"/>
<evidence type="ECO:0000313" key="3">
    <source>
        <dbReference type="Proteomes" id="UP000199652"/>
    </source>
</evidence>
<sequence>MTSYTYDKKRYITGIILPNVVLMGCLAVFALYDNIVIYKGFDLLSLVLVVAVYTLFNTLVALAYPQKIVDTGSAWEFHAFGRRHVYPKGELTSFHIRDLANSRIYLRVNGAKLVRGRYWIKLKMYSDGEALYRAFHEIEHEMHPEDLKFNRRPSHTQTME</sequence>
<keyword evidence="1" id="KW-0472">Membrane</keyword>
<dbReference type="EMBL" id="FNOU01000023">
    <property type="protein sequence ID" value="SDY26567.1"/>
    <property type="molecule type" value="Genomic_DNA"/>
</dbReference>
<gene>
    <name evidence="2" type="ORF">SAMN04488579_1232</name>
</gene>
<dbReference type="OrthoDB" id="1903708at2"/>
<keyword evidence="1" id="KW-0812">Transmembrane</keyword>
<reference evidence="3" key="1">
    <citation type="submission" date="2016-10" db="EMBL/GenBank/DDBJ databases">
        <authorList>
            <person name="Varghese N."/>
            <person name="Submissions S."/>
        </authorList>
    </citation>
    <scope>NUCLEOTIDE SEQUENCE [LARGE SCALE GENOMIC DNA]</scope>
    <source>
        <strain evidence="3">VPI 5359</strain>
    </source>
</reference>
<dbReference type="RefSeq" id="WP_090246606.1">
    <property type="nucleotide sequence ID" value="NZ_FNOU01000023.1"/>
</dbReference>
<feature type="transmembrane region" description="Helical" evidence="1">
    <location>
        <begin position="12"/>
        <end position="32"/>
    </location>
</feature>
<name>A0A1H3IG29_EUBBA</name>
<accession>A0A1H3IG29</accession>
<evidence type="ECO:0000256" key="1">
    <source>
        <dbReference type="SAM" id="Phobius"/>
    </source>
</evidence>
<dbReference type="Proteomes" id="UP000199652">
    <property type="component" value="Unassembled WGS sequence"/>
</dbReference>
<dbReference type="STRING" id="1528.SAMN04488579_1232"/>